<organism evidence="1 2">
    <name type="scientific">Salmonella enterica subsp. salamae</name>
    <dbReference type="NCBI Taxonomy" id="59202"/>
    <lineage>
        <taxon>Bacteria</taxon>
        <taxon>Pseudomonadati</taxon>
        <taxon>Pseudomonadota</taxon>
        <taxon>Gammaproteobacteria</taxon>
        <taxon>Enterobacterales</taxon>
        <taxon>Enterobacteriaceae</taxon>
        <taxon>Salmonella</taxon>
    </lineage>
</organism>
<name>A0A6D2G4F0_SALER</name>
<evidence type="ECO:0000313" key="2">
    <source>
        <dbReference type="Proteomes" id="UP000267858"/>
    </source>
</evidence>
<sequence>MIRYRDGISLRIRLGCGEAKRYRYPLDPINNIDPMGLKTCILVTKGSMSLLPGFRDHASLFIERAYIENGQYESVIYDPSGSYARSIDIGNGDQLFHENASFEKYKDFYRKHDNSTVDITCNYETTAEAEMNFYKKVMELGDRSGPACASTVSTVLDGSPFFPRVTGGTFFPGNLFRDAGIDYSKAGVK</sequence>
<dbReference type="Proteomes" id="UP000267858">
    <property type="component" value="Chromosome"/>
</dbReference>
<reference evidence="1 2" key="1">
    <citation type="submission" date="2018-12" db="EMBL/GenBank/DDBJ databases">
        <authorList>
            <consortium name="Pathogen Informatics"/>
        </authorList>
    </citation>
    <scope>NUCLEOTIDE SEQUENCE [LARGE SCALE GENOMIC DNA]</scope>
    <source>
        <strain evidence="1 2">NCTC5773</strain>
    </source>
</reference>
<gene>
    <name evidence="1" type="ORF">NCTC5773_01012</name>
</gene>
<evidence type="ECO:0000313" key="1">
    <source>
        <dbReference type="EMBL" id="VEA01018.1"/>
    </source>
</evidence>
<dbReference type="AlphaFoldDB" id="A0A6D2G4F0"/>
<accession>A0A6D2G4F0</accession>
<proteinExistence type="predicted"/>
<protein>
    <submittedName>
        <fullName evidence="1">Uncharacterized protein</fullName>
    </submittedName>
</protein>
<dbReference type="EMBL" id="LR134141">
    <property type="protein sequence ID" value="VEA01018.1"/>
    <property type="molecule type" value="Genomic_DNA"/>
</dbReference>